<dbReference type="AlphaFoldDB" id="Q8R8B2"/>
<dbReference type="STRING" id="273068.TTE2098"/>
<evidence type="ECO:0000313" key="2">
    <source>
        <dbReference type="Proteomes" id="UP000000555"/>
    </source>
</evidence>
<dbReference type="EMBL" id="AE008691">
    <property type="protein sequence ID" value="AAM25269.1"/>
    <property type="molecule type" value="Genomic_DNA"/>
</dbReference>
<gene>
    <name evidence="1" type="ordered locus">TTE2098</name>
</gene>
<dbReference type="HOGENOM" id="CLU_1352546_0_0_9"/>
<dbReference type="Proteomes" id="UP000000555">
    <property type="component" value="Chromosome"/>
</dbReference>
<organism evidence="1 2">
    <name type="scientific">Caldanaerobacter subterraneus subsp. tengcongensis (strain DSM 15242 / JCM 11007 / NBRC 100824 / MB4)</name>
    <name type="common">Thermoanaerobacter tengcongensis</name>
    <dbReference type="NCBI Taxonomy" id="273068"/>
    <lineage>
        <taxon>Bacteria</taxon>
        <taxon>Bacillati</taxon>
        <taxon>Bacillota</taxon>
        <taxon>Clostridia</taxon>
        <taxon>Thermoanaerobacterales</taxon>
        <taxon>Thermoanaerobacteraceae</taxon>
        <taxon>Caldanaerobacter</taxon>
    </lineage>
</organism>
<name>Q8R8B2_CALS4</name>
<protein>
    <submittedName>
        <fullName evidence="1">Uncharacterized protein</fullName>
    </submittedName>
</protein>
<dbReference type="KEGG" id="tte:TTE2098"/>
<reference evidence="1 2" key="1">
    <citation type="journal article" date="2002" name="Genome Res.">
        <title>A complete sequence of the T. tengcongensis genome.</title>
        <authorList>
            <person name="Bao Q."/>
            <person name="Tian Y."/>
            <person name="Li W."/>
            <person name="Xu Z."/>
            <person name="Xuan Z."/>
            <person name="Hu S."/>
            <person name="Dong W."/>
            <person name="Yang J."/>
            <person name="Chen Y."/>
            <person name="Xue Y."/>
            <person name="Xu Y."/>
            <person name="Lai X."/>
            <person name="Huang L."/>
            <person name="Dong X."/>
            <person name="Ma Y."/>
            <person name="Ling L."/>
            <person name="Tan H."/>
            <person name="Chen R."/>
            <person name="Wang J."/>
            <person name="Yu J."/>
            <person name="Yang H."/>
        </authorList>
    </citation>
    <scope>NUCLEOTIDE SEQUENCE [LARGE SCALE GENOMIC DNA]</scope>
    <source>
        <strain evidence="2">DSM 15242 / JCM 11007 / NBRC 100824 / MB4</strain>
    </source>
</reference>
<proteinExistence type="predicted"/>
<sequence length="202" mass="23290">MQKLKRTSEFLDIEDIKDDLIILKGHRYRAVITSDPVNFALLTPAEQNALEDAFGSMLLSITFPIQILSLTQRVNLKDSIQAFRANRHRMPESMLRYEYELERFLSYYAENTMINQNYLIITYDDKENNYAKARGEMSRRIQIVMDGLMKCGLNPRLLNTNELIDLIHEVLNPGTKITASTLIENGALSFMKEGVELEIQPV</sequence>
<accession>Q8R8B2</accession>
<evidence type="ECO:0000313" key="1">
    <source>
        <dbReference type="EMBL" id="AAM25269.1"/>
    </source>
</evidence>
<keyword evidence="2" id="KW-1185">Reference proteome</keyword>